<dbReference type="RefSeq" id="WP_125008648.1">
    <property type="nucleotide sequence ID" value="NZ_BEXA01000004.1"/>
</dbReference>
<feature type="binding site" evidence="6">
    <location>
        <position position="77"/>
    </location>
    <ligand>
        <name>Zn(2+)</name>
        <dbReference type="ChEBI" id="CHEBI:29105"/>
    </ligand>
</feature>
<comment type="caution">
    <text evidence="8">The sequence shown here is derived from an EMBL/GenBank/DDBJ whole genome shotgun (WGS) entry which is preliminary data.</text>
</comment>
<evidence type="ECO:0000256" key="5">
    <source>
        <dbReference type="ARBA" id="ARBA00023134"/>
    </source>
</evidence>
<organism evidence="8 9">
    <name type="scientific">Lentilactobacillus kosonis</name>
    <dbReference type="NCBI Taxonomy" id="2810561"/>
    <lineage>
        <taxon>Bacteria</taxon>
        <taxon>Bacillati</taxon>
        <taxon>Bacillota</taxon>
        <taxon>Bacilli</taxon>
        <taxon>Lactobacillales</taxon>
        <taxon>Lactobacillaceae</taxon>
        <taxon>Lentilactobacillus</taxon>
    </lineage>
</organism>
<dbReference type="GO" id="GO:0003934">
    <property type="term" value="F:GTP cyclohydrolase I activity"/>
    <property type="evidence" value="ECO:0007669"/>
    <property type="project" value="UniProtKB-UniRule"/>
</dbReference>
<comment type="subunit">
    <text evidence="6">Homopolymer.</text>
</comment>
<evidence type="ECO:0000313" key="8">
    <source>
        <dbReference type="EMBL" id="GAY73857.1"/>
    </source>
</evidence>
<evidence type="ECO:0000256" key="1">
    <source>
        <dbReference type="ARBA" id="ARBA00001052"/>
    </source>
</evidence>
<keyword evidence="4 6" id="KW-0378">Hydrolase</keyword>
<comment type="catalytic activity">
    <reaction evidence="1 6">
        <text>GTP + H2O = 7,8-dihydroneopterin 3'-triphosphate + formate + H(+)</text>
        <dbReference type="Rhea" id="RHEA:17473"/>
        <dbReference type="ChEBI" id="CHEBI:15377"/>
        <dbReference type="ChEBI" id="CHEBI:15378"/>
        <dbReference type="ChEBI" id="CHEBI:15740"/>
        <dbReference type="ChEBI" id="CHEBI:37565"/>
        <dbReference type="ChEBI" id="CHEBI:58462"/>
        <dbReference type="EC" id="3.5.4.16"/>
    </reaction>
</comment>
<dbReference type="GO" id="GO:0008270">
    <property type="term" value="F:zinc ion binding"/>
    <property type="evidence" value="ECO:0007669"/>
    <property type="project" value="UniProtKB-UniRule"/>
</dbReference>
<dbReference type="GO" id="GO:0005525">
    <property type="term" value="F:GTP binding"/>
    <property type="evidence" value="ECO:0007669"/>
    <property type="project" value="UniProtKB-KW"/>
</dbReference>
<dbReference type="InterPro" id="IPR020602">
    <property type="entry name" value="GTP_CycHdrlase_I_dom"/>
</dbReference>
<dbReference type="HAMAP" id="MF_00223">
    <property type="entry name" value="FolE"/>
    <property type="match status" value="1"/>
</dbReference>
<accession>A0A401FNE3</accession>
<dbReference type="SUPFAM" id="SSF55620">
    <property type="entry name" value="Tetrahydrobiopterin biosynthesis enzymes-like"/>
    <property type="match status" value="1"/>
</dbReference>
<dbReference type="NCBIfam" id="NF006825">
    <property type="entry name" value="PRK09347.1-2"/>
    <property type="match status" value="1"/>
</dbReference>
<dbReference type="EC" id="3.5.4.16" evidence="6"/>
<protein>
    <recommendedName>
        <fullName evidence="6">GTP cyclohydrolase 1</fullName>
        <ecNumber evidence="6">3.5.4.16</ecNumber>
    </recommendedName>
    <alternativeName>
        <fullName evidence="6">GTP cyclohydrolase I</fullName>
        <shortName evidence="6">GTP-CH-I</shortName>
    </alternativeName>
</protein>
<keyword evidence="9" id="KW-1185">Reference proteome</keyword>
<evidence type="ECO:0000256" key="2">
    <source>
        <dbReference type="ARBA" id="ARBA00005080"/>
    </source>
</evidence>
<dbReference type="NCBIfam" id="NF006826">
    <property type="entry name" value="PRK09347.1-3"/>
    <property type="match status" value="1"/>
</dbReference>
<dbReference type="GO" id="GO:0046654">
    <property type="term" value="P:tetrahydrofolate biosynthetic process"/>
    <property type="evidence" value="ECO:0007669"/>
    <property type="project" value="UniProtKB-UniRule"/>
</dbReference>
<dbReference type="PANTHER" id="PTHR11109:SF7">
    <property type="entry name" value="GTP CYCLOHYDROLASE 1"/>
    <property type="match status" value="1"/>
</dbReference>
<proteinExistence type="inferred from homology"/>
<dbReference type="GO" id="GO:0006729">
    <property type="term" value="P:tetrahydrobiopterin biosynthetic process"/>
    <property type="evidence" value="ECO:0007669"/>
    <property type="project" value="TreeGrafter"/>
</dbReference>
<evidence type="ECO:0000313" key="9">
    <source>
        <dbReference type="Proteomes" id="UP000286974"/>
    </source>
</evidence>
<evidence type="ECO:0000256" key="4">
    <source>
        <dbReference type="ARBA" id="ARBA00022801"/>
    </source>
</evidence>
<dbReference type="FunFam" id="3.30.1130.10:FF:000001">
    <property type="entry name" value="GTP cyclohydrolase 1"/>
    <property type="match status" value="1"/>
</dbReference>
<sequence>MNEEKIEAAITSLLEAVGEDPNREGLVETPKRVAKAYAEIFAGLNHRPEEFTDYKIFHVDEDPEMILVQQIPFYSMCEHHLLPFFGVANVAYVPKDGQVIGISKIPRLVEFVSKRPGMQERVNTQIVTELEDILHPQGIAVSLSARHMCMEMRGINKDGLSTYTSKFTGVFKDNLDLKNEFLQQTRNLRG</sequence>
<reference evidence="8 9" key="1">
    <citation type="submission" date="2017-11" db="EMBL/GenBank/DDBJ databases">
        <title>Draft Genome Sequence of Lactobacillus curieae NBRC 111893 isolated from Koso, a Japanese sugar-Vegetable Fermented Beverage.</title>
        <authorList>
            <person name="Chiou T.Y."/>
            <person name="Oshima K."/>
            <person name="Suda W."/>
            <person name="Hattori M."/>
            <person name="Takahashi T."/>
        </authorList>
    </citation>
    <scope>NUCLEOTIDE SEQUENCE [LARGE SCALE GENOMIC DNA]</scope>
    <source>
        <strain evidence="8 9">NBRC111893</strain>
    </source>
</reference>
<evidence type="ECO:0000259" key="7">
    <source>
        <dbReference type="Pfam" id="PF01227"/>
    </source>
</evidence>
<feature type="binding site" evidence="6">
    <location>
        <position position="80"/>
    </location>
    <ligand>
        <name>Zn(2+)</name>
        <dbReference type="ChEBI" id="CHEBI:29105"/>
    </ligand>
</feature>
<dbReference type="GO" id="GO:0005737">
    <property type="term" value="C:cytoplasm"/>
    <property type="evidence" value="ECO:0007669"/>
    <property type="project" value="TreeGrafter"/>
</dbReference>
<keyword evidence="6" id="KW-0479">Metal-binding</keyword>
<dbReference type="Pfam" id="PF01227">
    <property type="entry name" value="GTP_cyclohydroI"/>
    <property type="match status" value="1"/>
</dbReference>
<comment type="pathway">
    <text evidence="2 6">Cofactor biosynthesis; 7,8-dihydroneopterin triphosphate biosynthesis; 7,8-dihydroneopterin triphosphate from GTP: step 1/1.</text>
</comment>
<dbReference type="InterPro" id="IPR043133">
    <property type="entry name" value="GTP-CH-I_C/QueF"/>
</dbReference>
<evidence type="ECO:0000256" key="3">
    <source>
        <dbReference type="ARBA" id="ARBA00022563"/>
    </source>
</evidence>
<dbReference type="AlphaFoldDB" id="A0A401FNE3"/>
<gene>
    <name evidence="6" type="primary">folE</name>
    <name evidence="8" type="ORF">NBRC111893_2003</name>
</gene>
<dbReference type="PANTHER" id="PTHR11109">
    <property type="entry name" value="GTP CYCLOHYDROLASE I"/>
    <property type="match status" value="1"/>
</dbReference>
<dbReference type="FunFam" id="1.10.286.10:FF:000001">
    <property type="entry name" value="GTP cyclohydrolase 1"/>
    <property type="match status" value="1"/>
</dbReference>
<dbReference type="NCBIfam" id="TIGR00063">
    <property type="entry name" value="folE"/>
    <property type="match status" value="1"/>
</dbReference>
<dbReference type="EMBL" id="BEXA01000004">
    <property type="protein sequence ID" value="GAY73857.1"/>
    <property type="molecule type" value="Genomic_DNA"/>
</dbReference>
<keyword evidence="3 6" id="KW-0554">One-carbon metabolism</keyword>
<keyword evidence="5 6" id="KW-0342">GTP-binding</keyword>
<dbReference type="InterPro" id="IPR001474">
    <property type="entry name" value="GTP_CycHdrlase_I"/>
</dbReference>
<comment type="similarity">
    <text evidence="6">Belongs to the GTP cyclohydrolase I family.</text>
</comment>
<dbReference type="GO" id="GO:0006730">
    <property type="term" value="P:one-carbon metabolic process"/>
    <property type="evidence" value="ECO:0007669"/>
    <property type="project" value="UniProtKB-UniRule"/>
</dbReference>
<dbReference type="Proteomes" id="UP000286974">
    <property type="component" value="Unassembled WGS sequence"/>
</dbReference>
<keyword evidence="6" id="KW-0862">Zinc</keyword>
<feature type="domain" description="GTP cyclohydrolase I" evidence="7">
    <location>
        <begin position="6"/>
        <end position="185"/>
    </location>
</feature>
<dbReference type="Gene3D" id="1.10.286.10">
    <property type="match status" value="1"/>
</dbReference>
<dbReference type="UniPathway" id="UPA00848">
    <property type="reaction ID" value="UER00151"/>
</dbReference>
<feature type="binding site" evidence="6">
    <location>
        <position position="149"/>
    </location>
    <ligand>
        <name>Zn(2+)</name>
        <dbReference type="ChEBI" id="CHEBI:29105"/>
    </ligand>
</feature>
<dbReference type="OrthoDB" id="9801207at2"/>
<keyword evidence="6" id="KW-0547">Nucleotide-binding</keyword>
<dbReference type="InterPro" id="IPR043134">
    <property type="entry name" value="GTP-CH-I_N"/>
</dbReference>
<dbReference type="Gene3D" id="3.30.1130.10">
    <property type="match status" value="1"/>
</dbReference>
<evidence type="ECO:0000256" key="6">
    <source>
        <dbReference type="HAMAP-Rule" id="MF_00223"/>
    </source>
</evidence>
<name>A0A401FNE3_9LACO</name>